<dbReference type="NCBIfam" id="TIGR02122">
    <property type="entry name" value="TRAP_TAXI"/>
    <property type="match status" value="1"/>
</dbReference>
<evidence type="ECO:0000313" key="3">
    <source>
        <dbReference type="Proteomes" id="UP001596109"/>
    </source>
</evidence>
<accession>A0ABW0TPG4</accession>
<sequence>MKKLLLPVGLLLLLTIAGCSSTSASKSNIIPIYTPPAGGSHYILAAGLTKIIKDADVMPDTVFSVQATSDEPSKIQKVIDGYEKSEPVFAIMASYGPDEAYQKGSFDNVKGDTTVLRAVGYAEGAPIHIVVPKDSPIQTYADLKGKTIGVFPGSAPEAMFKEILEVGYGYTEKDYKILPYDYQEVQQGIQDKSIEAGMLMGPIPSTLVRELQANEDVRVISVDDDVIEKYMEYKPGTIISTIEPGVYKNDEELKIPFVPGYIFTHENTDEELVYEIVKTMLENPEKMGAIHPTAKNINPESIRKGVGIPFHPGAEKYFEEKGITE</sequence>
<dbReference type="EMBL" id="JBHSNO010000008">
    <property type="protein sequence ID" value="MFC5590294.1"/>
    <property type="molecule type" value="Genomic_DNA"/>
</dbReference>
<keyword evidence="1" id="KW-0732">Signal</keyword>
<dbReference type="SUPFAM" id="SSF53850">
    <property type="entry name" value="Periplasmic binding protein-like II"/>
    <property type="match status" value="1"/>
</dbReference>
<feature type="chain" id="PRO_5047540221" evidence="1">
    <location>
        <begin position="25"/>
        <end position="325"/>
    </location>
</feature>
<protein>
    <submittedName>
        <fullName evidence="2">TAXI family TRAP transporter solute-binding subunit</fullName>
    </submittedName>
</protein>
<dbReference type="InterPro" id="IPR011852">
    <property type="entry name" value="TRAP_TAXI"/>
</dbReference>
<evidence type="ECO:0000256" key="1">
    <source>
        <dbReference type="SAM" id="SignalP"/>
    </source>
</evidence>
<dbReference type="RefSeq" id="WP_381436528.1">
    <property type="nucleotide sequence ID" value="NZ_JBHSNO010000008.1"/>
</dbReference>
<feature type="signal peptide" evidence="1">
    <location>
        <begin position="1"/>
        <end position="24"/>
    </location>
</feature>
<evidence type="ECO:0000313" key="2">
    <source>
        <dbReference type="EMBL" id="MFC5590294.1"/>
    </source>
</evidence>
<dbReference type="Gene3D" id="3.40.190.10">
    <property type="entry name" value="Periplasmic binding protein-like II"/>
    <property type="match status" value="2"/>
</dbReference>
<dbReference type="PROSITE" id="PS51257">
    <property type="entry name" value="PROKAR_LIPOPROTEIN"/>
    <property type="match status" value="1"/>
</dbReference>
<dbReference type="PANTHER" id="PTHR42941:SF1">
    <property type="entry name" value="SLL1037 PROTEIN"/>
    <property type="match status" value="1"/>
</dbReference>
<proteinExistence type="predicted"/>
<gene>
    <name evidence="2" type="ORF">ACFPRA_15425</name>
</gene>
<keyword evidence="3" id="KW-1185">Reference proteome</keyword>
<comment type="caution">
    <text evidence="2">The sequence shown here is derived from an EMBL/GenBank/DDBJ whole genome shotgun (WGS) entry which is preliminary data.</text>
</comment>
<organism evidence="2 3">
    <name type="scientific">Sporosarcina soli</name>
    <dbReference type="NCBI Taxonomy" id="334736"/>
    <lineage>
        <taxon>Bacteria</taxon>
        <taxon>Bacillati</taxon>
        <taxon>Bacillota</taxon>
        <taxon>Bacilli</taxon>
        <taxon>Bacillales</taxon>
        <taxon>Caryophanaceae</taxon>
        <taxon>Sporosarcina</taxon>
    </lineage>
</organism>
<dbReference type="Pfam" id="PF16868">
    <property type="entry name" value="NMT1_3"/>
    <property type="match status" value="1"/>
</dbReference>
<name>A0ABW0TPG4_9BACL</name>
<reference evidence="3" key="1">
    <citation type="journal article" date="2019" name="Int. J. Syst. Evol. Microbiol.">
        <title>The Global Catalogue of Microorganisms (GCM) 10K type strain sequencing project: providing services to taxonomists for standard genome sequencing and annotation.</title>
        <authorList>
            <consortium name="The Broad Institute Genomics Platform"/>
            <consortium name="The Broad Institute Genome Sequencing Center for Infectious Disease"/>
            <person name="Wu L."/>
            <person name="Ma J."/>
        </authorList>
    </citation>
    <scope>NUCLEOTIDE SEQUENCE [LARGE SCALE GENOMIC DNA]</scope>
    <source>
        <strain evidence="3">CGMCC 4.1434</strain>
    </source>
</reference>
<dbReference type="Proteomes" id="UP001596109">
    <property type="component" value="Unassembled WGS sequence"/>
</dbReference>
<dbReference type="PANTHER" id="PTHR42941">
    <property type="entry name" value="SLL1037 PROTEIN"/>
    <property type="match status" value="1"/>
</dbReference>